<dbReference type="Pfam" id="PF03259">
    <property type="entry name" value="Robl_LC7"/>
    <property type="match status" value="1"/>
</dbReference>
<dbReference type="InterPro" id="IPR004942">
    <property type="entry name" value="Roadblock/LAMTOR2_dom"/>
</dbReference>
<evidence type="ECO:0000259" key="1">
    <source>
        <dbReference type="SMART" id="SM00960"/>
    </source>
</evidence>
<dbReference type="SUPFAM" id="SSF103196">
    <property type="entry name" value="Roadblock/LC7 domain"/>
    <property type="match status" value="1"/>
</dbReference>
<dbReference type="AlphaFoldDB" id="A0A916YH27"/>
<dbReference type="OrthoDB" id="5120279at2"/>
<dbReference type="Gene3D" id="3.30.450.30">
    <property type="entry name" value="Dynein light chain 2a, cytoplasmic"/>
    <property type="match status" value="1"/>
</dbReference>
<name>A0A916YH27_9SPHN</name>
<comment type="caution">
    <text evidence="2">The sequence shown here is derived from an EMBL/GenBank/DDBJ whole genome shotgun (WGS) entry which is preliminary data.</text>
</comment>
<accession>A0A916YH27</accession>
<organism evidence="2 3">
    <name type="scientific">Croceicoccus pelagius</name>
    <dbReference type="NCBI Taxonomy" id="1703341"/>
    <lineage>
        <taxon>Bacteria</taxon>
        <taxon>Pseudomonadati</taxon>
        <taxon>Pseudomonadota</taxon>
        <taxon>Alphaproteobacteria</taxon>
        <taxon>Sphingomonadales</taxon>
        <taxon>Erythrobacteraceae</taxon>
        <taxon>Croceicoccus</taxon>
    </lineage>
</organism>
<evidence type="ECO:0000313" key="2">
    <source>
        <dbReference type="EMBL" id="GGD44428.1"/>
    </source>
</evidence>
<gene>
    <name evidence="2" type="ORF">GCM10010989_18190</name>
</gene>
<proteinExistence type="predicted"/>
<protein>
    <recommendedName>
        <fullName evidence="1">Roadblock/LAMTOR2 domain-containing protein</fullName>
    </recommendedName>
</protein>
<keyword evidence="3" id="KW-1185">Reference proteome</keyword>
<dbReference type="Proteomes" id="UP000598997">
    <property type="component" value="Unassembled WGS sequence"/>
</dbReference>
<sequence length="137" mass="14675">MTEQVSAHKDPVVIAFANEVLDGFSDVCRSLRYATFLTDDGFEVASIAGDEKQNRRVASMASSMQALGDAVAKDLRIGGAEYIIIAAETGYVIQMRVPEHAMVLAAHFDAAETVGKALSVVRLAASNMRTLVRDKAA</sequence>
<reference evidence="2 3" key="1">
    <citation type="journal article" date="2014" name="Int. J. Syst. Evol. Microbiol.">
        <title>Complete genome sequence of Corynebacterium casei LMG S-19264T (=DSM 44701T), isolated from a smear-ripened cheese.</title>
        <authorList>
            <consortium name="US DOE Joint Genome Institute (JGI-PGF)"/>
            <person name="Walter F."/>
            <person name="Albersmeier A."/>
            <person name="Kalinowski J."/>
            <person name="Ruckert C."/>
        </authorList>
    </citation>
    <scope>NUCLEOTIDE SEQUENCE [LARGE SCALE GENOMIC DNA]</scope>
    <source>
        <strain evidence="2 3">CGMCC 1.15358</strain>
    </source>
</reference>
<dbReference type="EMBL" id="BMIO01000005">
    <property type="protein sequence ID" value="GGD44428.1"/>
    <property type="molecule type" value="Genomic_DNA"/>
</dbReference>
<dbReference type="SMART" id="SM00960">
    <property type="entry name" value="Robl_LC7"/>
    <property type="match status" value="1"/>
</dbReference>
<dbReference type="RefSeq" id="WP_066760942.1">
    <property type="nucleotide sequence ID" value="NZ_BMIO01000005.1"/>
</dbReference>
<evidence type="ECO:0000313" key="3">
    <source>
        <dbReference type="Proteomes" id="UP000598997"/>
    </source>
</evidence>
<feature type="domain" description="Roadblock/LAMTOR2" evidence="1">
    <location>
        <begin position="17"/>
        <end position="106"/>
    </location>
</feature>